<proteinExistence type="predicted"/>
<dbReference type="GeneID" id="94194137"/>
<keyword evidence="4" id="KW-1185">Reference proteome</keyword>
<gene>
    <name evidence="3" type="ORF">BcabD6B2_20910</name>
</gene>
<dbReference type="InterPro" id="IPR025995">
    <property type="entry name" value="Tudor-knot"/>
</dbReference>
<name>A0AAV4LR68_BABCB</name>
<dbReference type="Pfam" id="PF11717">
    <property type="entry name" value="Tudor-knot"/>
    <property type="match status" value="1"/>
</dbReference>
<feature type="domain" description="Tudor-knot" evidence="2">
    <location>
        <begin position="72"/>
        <end position="138"/>
    </location>
</feature>
<evidence type="ECO:0000259" key="2">
    <source>
        <dbReference type="Pfam" id="PF11717"/>
    </source>
</evidence>
<evidence type="ECO:0000256" key="1">
    <source>
        <dbReference type="SAM" id="MobiDB-lite"/>
    </source>
</evidence>
<organism evidence="3 4">
    <name type="scientific">Babesia caballi</name>
    <dbReference type="NCBI Taxonomy" id="5871"/>
    <lineage>
        <taxon>Eukaryota</taxon>
        <taxon>Sar</taxon>
        <taxon>Alveolata</taxon>
        <taxon>Apicomplexa</taxon>
        <taxon>Aconoidasida</taxon>
        <taxon>Piroplasmida</taxon>
        <taxon>Babesiidae</taxon>
        <taxon>Babesia</taxon>
    </lineage>
</organism>
<feature type="compositionally biased region" description="Low complexity" evidence="1">
    <location>
        <begin position="1"/>
        <end position="13"/>
    </location>
</feature>
<reference evidence="3 4" key="1">
    <citation type="submission" date="2021-06" db="EMBL/GenBank/DDBJ databases">
        <title>Genome sequence of Babesia caballi.</title>
        <authorList>
            <person name="Yamagishi J."/>
            <person name="Kidaka T."/>
            <person name="Ochi A."/>
        </authorList>
    </citation>
    <scope>NUCLEOTIDE SEQUENCE [LARGE SCALE GENOMIC DNA]</scope>
    <source>
        <strain evidence="3">USDA-D6B2</strain>
    </source>
</reference>
<dbReference type="Gene3D" id="2.30.30.140">
    <property type="match status" value="1"/>
</dbReference>
<feature type="compositionally biased region" description="Basic and acidic residues" evidence="1">
    <location>
        <begin position="223"/>
        <end position="243"/>
    </location>
</feature>
<dbReference type="SUPFAM" id="SSF54160">
    <property type="entry name" value="Chromo domain-like"/>
    <property type="match status" value="1"/>
</dbReference>
<dbReference type="EMBL" id="BPLF01000002">
    <property type="protein sequence ID" value="GIX62656.1"/>
    <property type="molecule type" value="Genomic_DNA"/>
</dbReference>
<accession>A0AAV4LR68</accession>
<comment type="caution">
    <text evidence="3">The sequence shown here is derived from an EMBL/GenBank/DDBJ whole genome shotgun (WGS) entry which is preliminary data.</text>
</comment>
<protein>
    <submittedName>
        <fullName evidence="3">Histone acetyltransferase, putative</fullName>
    </submittedName>
</protein>
<dbReference type="AlphaFoldDB" id="A0AAV4LR68"/>
<evidence type="ECO:0000313" key="4">
    <source>
        <dbReference type="Proteomes" id="UP001497744"/>
    </source>
</evidence>
<feature type="region of interest" description="Disordered" evidence="1">
    <location>
        <begin position="1"/>
        <end position="46"/>
    </location>
</feature>
<dbReference type="RefSeq" id="XP_067714725.1">
    <property type="nucleotide sequence ID" value="XM_067858624.1"/>
</dbReference>
<feature type="region of interest" description="Disordered" evidence="1">
    <location>
        <begin position="218"/>
        <end position="243"/>
    </location>
</feature>
<sequence length="542" mass="58008">MPSASSASRAASADPSGGHAGTRAMGSPNGGPQAKSHQKSREKSTVIAKARDHYQSQFPTAYPMESELWGKDHSTNQWRRCSVVHARWRPLLLVIRLIRSRFQGKDVKALGPRDYDYYIHWLGADRRLDCWLDVGDVRTLEEGPKEGEDACYEVEEDSHDHAGMDEEYLREHEMNTKLKTIQRIKLGPYLVEAWLAPPLDKVPQGGGGAQVARAALRAAPPPGKRDIPGREPGHVRGGRRAEQRVLREPVLPVQALLGPQEPAAHGQPLHILRDDGGGRERVPHHRLLLEGEAQHQQRVVHPVAAPAPAEGVRQVPHGVQLPAVAQGGPHRHARAAAVGPGARLLHVVLVRGAAGHPVRPQAREHFDPGAIADDVFRACGHHIVSGGAGLASHAVERDVGDHDPAGEEGGAHGQVADEDAQAVHGEAALDSVRRAPRGDGVVAAEELEHGPERHLAAVDGDLREQLLRAARREGVAQAREQVPEVLRRNGSGAHAGDGVGAQLDERPEGVDDLVALGNGEVDDVAVVVDEGVVGALGRVTGA</sequence>
<dbReference type="Proteomes" id="UP001497744">
    <property type="component" value="Unassembled WGS sequence"/>
</dbReference>
<evidence type="ECO:0000313" key="3">
    <source>
        <dbReference type="EMBL" id="GIX62656.1"/>
    </source>
</evidence>
<dbReference type="InterPro" id="IPR016197">
    <property type="entry name" value="Chromo-like_dom_sf"/>
</dbReference>